<dbReference type="GO" id="GO:0016020">
    <property type="term" value="C:membrane"/>
    <property type="evidence" value="ECO:0007669"/>
    <property type="project" value="UniProtKB-SubCell"/>
</dbReference>
<dbReference type="OrthoDB" id="342281at2759"/>
<evidence type="ECO:0000313" key="7">
    <source>
        <dbReference type="EMBL" id="KAF0971768.1"/>
    </source>
</evidence>
<organism evidence="7 8">
    <name type="scientific">Naegleria fowleri</name>
    <name type="common">Brain eating amoeba</name>
    <dbReference type="NCBI Taxonomy" id="5763"/>
    <lineage>
        <taxon>Eukaryota</taxon>
        <taxon>Discoba</taxon>
        <taxon>Heterolobosea</taxon>
        <taxon>Tetramitia</taxon>
        <taxon>Eutetramitia</taxon>
        <taxon>Vahlkampfiidae</taxon>
        <taxon>Naegleria</taxon>
    </lineage>
</organism>
<dbReference type="PANTHER" id="PTHR12911">
    <property type="entry name" value="SAD1/UNC-84-LIKE PROTEIN-RELATED"/>
    <property type="match status" value="1"/>
</dbReference>
<dbReference type="GO" id="GO:0043495">
    <property type="term" value="F:protein-membrane adaptor activity"/>
    <property type="evidence" value="ECO:0007669"/>
    <property type="project" value="TreeGrafter"/>
</dbReference>
<comment type="subcellular location">
    <subcellularLocation>
        <location evidence="1">Membrane</location>
    </subcellularLocation>
</comment>
<feature type="compositionally biased region" description="Low complexity" evidence="5">
    <location>
        <begin position="7"/>
        <end position="26"/>
    </location>
</feature>
<protein>
    <recommendedName>
        <fullName evidence="6">SUN domain-containing protein</fullName>
    </recommendedName>
</protein>
<feature type="compositionally biased region" description="Polar residues" evidence="5">
    <location>
        <begin position="187"/>
        <end position="209"/>
    </location>
</feature>
<proteinExistence type="predicted"/>
<evidence type="ECO:0000256" key="2">
    <source>
        <dbReference type="ARBA" id="ARBA00022692"/>
    </source>
</evidence>
<keyword evidence="4" id="KW-0472">Membrane</keyword>
<feature type="domain" description="SUN" evidence="6">
    <location>
        <begin position="393"/>
        <end position="551"/>
    </location>
</feature>
<accession>A0A6A5BCP2</accession>
<dbReference type="PANTHER" id="PTHR12911:SF8">
    <property type="entry name" value="KLAROID PROTEIN-RELATED"/>
    <property type="match status" value="1"/>
</dbReference>
<dbReference type="PROSITE" id="PS51469">
    <property type="entry name" value="SUN"/>
    <property type="match status" value="1"/>
</dbReference>
<dbReference type="VEuPathDB" id="AmoebaDB:NfTy_081680"/>
<feature type="region of interest" description="Disordered" evidence="5">
    <location>
        <begin position="1"/>
        <end position="43"/>
    </location>
</feature>
<dbReference type="VEuPathDB" id="AmoebaDB:FDP41_009991"/>
<evidence type="ECO:0000259" key="6">
    <source>
        <dbReference type="PROSITE" id="PS51469"/>
    </source>
</evidence>
<dbReference type="Gene3D" id="2.60.120.260">
    <property type="entry name" value="Galactose-binding domain-like"/>
    <property type="match status" value="1"/>
</dbReference>
<dbReference type="GeneID" id="68117206"/>
<dbReference type="Pfam" id="PF07738">
    <property type="entry name" value="Sad1_UNC"/>
    <property type="match status" value="1"/>
</dbReference>
<dbReference type="AlphaFoldDB" id="A0A6A5BCP2"/>
<keyword evidence="2" id="KW-0812">Transmembrane</keyword>
<dbReference type="OMA" id="NDYRHEE"/>
<keyword evidence="3" id="KW-1133">Transmembrane helix</keyword>
<reference evidence="7 8" key="1">
    <citation type="journal article" date="2019" name="Sci. Rep.">
        <title>Nanopore sequencing improves the draft genome of the human pathogenic amoeba Naegleria fowleri.</title>
        <authorList>
            <person name="Liechti N."/>
            <person name="Schurch N."/>
            <person name="Bruggmann R."/>
            <person name="Wittwer M."/>
        </authorList>
    </citation>
    <scope>NUCLEOTIDE SEQUENCE [LARGE SCALE GENOMIC DNA]</scope>
    <source>
        <strain evidence="7 8">ATCC 30894</strain>
    </source>
</reference>
<name>A0A6A5BCP2_NAEFO</name>
<evidence type="ECO:0000313" key="8">
    <source>
        <dbReference type="Proteomes" id="UP000444721"/>
    </source>
</evidence>
<dbReference type="RefSeq" id="XP_044556484.1">
    <property type="nucleotide sequence ID" value="XM_044714009.1"/>
</dbReference>
<dbReference type="GO" id="GO:0005635">
    <property type="term" value="C:nuclear envelope"/>
    <property type="evidence" value="ECO:0007669"/>
    <property type="project" value="UniProtKB-ARBA"/>
</dbReference>
<gene>
    <name evidence="7" type="ORF">FDP41_009991</name>
</gene>
<evidence type="ECO:0000256" key="5">
    <source>
        <dbReference type="SAM" id="MobiDB-lite"/>
    </source>
</evidence>
<dbReference type="VEuPathDB" id="AmoebaDB:NF0043030"/>
<dbReference type="Proteomes" id="UP000444721">
    <property type="component" value="Unassembled WGS sequence"/>
</dbReference>
<keyword evidence="8" id="KW-1185">Reference proteome</keyword>
<feature type="compositionally biased region" description="Basic and acidic residues" evidence="5">
    <location>
        <begin position="114"/>
        <end position="123"/>
    </location>
</feature>
<comment type="caution">
    <text evidence="7">The sequence shown here is derived from an EMBL/GenBank/DDBJ whole genome shotgun (WGS) entry which is preliminary data.</text>
</comment>
<evidence type="ECO:0000256" key="3">
    <source>
        <dbReference type="ARBA" id="ARBA00022989"/>
    </source>
</evidence>
<feature type="region of interest" description="Disordered" evidence="5">
    <location>
        <begin position="70"/>
        <end position="225"/>
    </location>
</feature>
<dbReference type="EMBL" id="VFQX01000074">
    <property type="protein sequence ID" value="KAF0971768.1"/>
    <property type="molecule type" value="Genomic_DNA"/>
</dbReference>
<dbReference type="InterPro" id="IPR045119">
    <property type="entry name" value="SUN1-5"/>
</dbReference>
<dbReference type="InterPro" id="IPR012919">
    <property type="entry name" value="SUN_dom"/>
</dbReference>
<evidence type="ECO:0000256" key="4">
    <source>
        <dbReference type="ARBA" id="ARBA00023136"/>
    </source>
</evidence>
<sequence length="556" mass="62769">MSNIVVSSKPSSTTSTADAAISSDSNSRSKHDHQHSPSMEHGGIIDLLCTNTSNDYRHEEENEDVDLLLGENIKHNNGRNSSVKRKKTRLTDAETKKRKIQSTENNYESADDTSSEHQEEFERGNATSPSELDLSEKKKSRSAANSPCLKDHKYVRTTKTSPKNKTDSLKLIHLSLPVYNGHHHKNSNNYSSDKTKTYSLESTGTSQSHDVVAPKSKNPEEDTPSSSKMVVISIIFIFTALVYIMFKYNQMHTQIESMGTTTAPLPEDQRKVFENILQNQISDSQKQFLDLMNIKLSDLEKRVNIEFEKNMNNNILSINMKNQKDLENIKDLVLNKIFSEIDKVLENRLGPIIESHREDVVKLKEEIDNIFPSVKSLIDDSLSKYAADKIGLADYALSSLGSKVVEHSPTYNPSSGFWPLFSSIKRPDIILTTDTTIGNCWPMKGGSGFVVIELASPIIPTAFSIDHVPRSLTPNFSSAPRQFTVFAYESSTSLAKLHTFEYDIKGPATQTFYIVEKVTRKYQRFRFQISSNYGNHLYTCLYRLRIHGESGNYLLN</sequence>
<evidence type="ECO:0000256" key="1">
    <source>
        <dbReference type="ARBA" id="ARBA00004370"/>
    </source>
</evidence>